<dbReference type="PANTHER" id="PTHR47354">
    <property type="entry name" value="NADH OXIDOREDUCTASE HCR"/>
    <property type="match status" value="1"/>
</dbReference>
<dbReference type="InterPro" id="IPR050415">
    <property type="entry name" value="MRET"/>
</dbReference>
<evidence type="ECO:0000313" key="12">
    <source>
        <dbReference type="EMBL" id="MBB4701767.1"/>
    </source>
</evidence>
<evidence type="ECO:0000313" key="13">
    <source>
        <dbReference type="Proteomes" id="UP000542210"/>
    </source>
</evidence>
<accession>A0A7W7G9V2</accession>
<keyword evidence="4" id="KW-0479">Metal-binding</keyword>
<evidence type="ECO:0000256" key="2">
    <source>
        <dbReference type="ARBA" id="ARBA00022630"/>
    </source>
</evidence>
<keyword evidence="13" id="KW-1185">Reference proteome</keyword>
<dbReference type="PROSITE" id="PS51085">
    <property type="entry name" value="2FE2S_FER_2"/>
    <property type="match status" value="1"/>
</dbReference>
<gene>
    <name evidence="12" type="ORF">BJ982_003311</name>
</gene>
<keyword evidence="3" id="KW-0001">2Fe-2S</keyword>
<dbReference type="InterPro" id="IPR011884">
    <property type="entry name" value="PaaE"/>
</dbReference>
<evidence type="ECO:0000256" key="7">
    <source>
        <dbReference type="ARBA" id="ARBA00023004"/>
    </source>
</evidence>
<keyword evidence="8" id="KW-0411">Iron-sulfur</keyword>
<dbReference type="PROSITE" id="PS51384">
    <property type="entry name" value="FAD_FR"/>
    <property type="match status" value="1"/>
</dbReference>
<organism evidence="12 13">
    <name type="scientific">Sphaerisporangium siamense</name>
    <dbReference type="NCBI Taxonomy" id="795645"/>
    <lineage>
        <taxon>Bacteria</taxon>
        <taxon>Bacillati</taxon>
        <taxon>Actinomycetota</taxon>
        <taxon>Actinomycetes</taxon>
        <taxon>Streptosporangiales</taxon>
        <taxon>Streptosporangiaceae</taxon>
        <taxon>Sphaerisporangium</taxon>
    </lineage>
</organism>
<comment type="caution">
    <text evidence="12">The sequence shown here is derived from an EMBL/GenBank/DDBJ whole genome shotgun (WGS) entry which is preliminary data.</text>
</comment>
<dbReference type="InterPro" id="IPR036010">
    <property type="entry name" value="2Fe-2S_ferredoxin-like_sf"/>
</dbReference>
<dbReference type="Gene3D" id="2.40.30.10">
    <property type="entry name" value="Translation factors"/>
    <property type="match status" value="1"/>
</dbReference>
<dbReference type="InterPro" id="IPR012675">
    <property type="entry name" value="Beta-grasp_dom_sf"/>
</dbReference>
<evidence type="ECO:0000256" key="3">
    <source>
        <dbReference type="ARBA" id="ARBA00022714"/>
    </source>
</evidence>
<keyword evidence="2" id="KW-0285">Flavoprotein</keyword>
<dbReference type="SUPFAM" id="SSF54292">
    <property type="entry name" value="2Fe-2S ferredoxin-like"/>
    <property type="match status" value="1"/>
</dbReference>
<dbReference type="SUPFAM" id="SSF63380">
    <property type="entry name" value="Riboflavin synthase domain-like"/>
    <property type="match status" value="1"/>
</dbReference>
<proteinExistence type="predicted"/>
<evidence type="ECO:0000259" key="10">
    <source>
        <dbReference type="PROSITE" id="PS51085"/>
    </source>
</evidence>
<dbReference type="EMBL" id="JACHND010000001">
    <property type="protein sequence ID" value="MBB4701767.1"/>
    <property type="molecule type" value="Genomic_DNA"/>
</dbReference>
<evidence type="ECO:0000256" key="6">
    <source>
        <dbReference type="ARBA" id="ARBA00023002"/>
    </source>
</evidence>
<evidence type="ECO:0000259" key="11">
    <source>
        <dbReference type="PROSITE" id="PS51384"/>
    </source>
</evidence>
<sequence>MAGRPPEDLSLSGPGEPGGAVRVAEPARGRATFTALRVARVERLCEDAAAVTFDVPPDLAERFAFLPGQSLTLRAIVDGRDERRSYSICSPAGGPLRIGVREIPDGLFSTWLVRHLKAGDTLAVQPPSGGFTADLSRPAHHVFIAAGSGITPVLSLASSALAVPGSRATIFYGNRTTRTVMFAEELADLKDSAPARVELVHVLSREPREPELFTGRLDAAKLRVLLPALTAVREVAHWWLCGPYQMVMDARRVLAELGVPPGRLHHELFYVDEPPPAPVRPAAGPEEETAEVTVILDGRATTAALPFDVTVLEGAQRVRPDLPFACKGGVCGTCRARVVDGAADMRRNFALEPREVQAGYVLTCQSFPGSARLTVDYDA</sequence>
<dbReference type="GO" id="GO:0051537">
    <property type="term" value="F:2 iron, 2 sulfur cluster binding"/>
    <property type="evidence" value="ECO:0007669"/>
    <property type="project" value="UniProtKB-KW"/>
</dbReference>
<name>A0A7W7G9V2_9ACTN</name>
<dbReference type="CDD" id="cd06214">
    <property type="entry name" value="PA_degradation_oxidoreductase_like"/>
    <property type="match status" value="1"/>
</dbReference>
<reference evidence="12 13" key="1">
    <citation type="submission" date="2020-08" db="EMBL/GenBank/DDBJ databases">
        <title>Sequencing the genomes of 1000 actinobacteria strains.</title>
        <authorList>
            <person name="Klenk H.-P."/>
        </authorList>
    </citation>
    <scope>NUCLEOTIDE SEQUENCE [LARGE SCALE GENOMIC DNA]</scope>
    <source>
        <strain evidence="12 13">DSM 45784</strain>
    </source>
</reference>
<keyword evidence="5" id="KW-0274">FAD</keyword>
<dbReference type="Gene3D" id="3.10.20.30">
    <property type="match status" value="1"/>
</dbReference>
<dbReference type="GO" id="GO:0050660">
    <property type="term" value="F:flavin adenine dinucleotide binding"/>
    <property type="evidence" value="ECO:0007669"/>
    <property type="project" value="TreeGrafter"/>
</dbReference>
<dbReference type="InterPro" id="IPR039261">
    <property type="entry name" value="FNR_nucleotide-bd"/>
</dbReference>
<dbReference type="PROSITE" id="PS00197">
    <property type="entry name" value="2FE2S_FER_1"/>
    <property type="match status" value="1"/>
</dbReference>
<dbReference type="AlphaFoldDB" id="A0A7W7G9V2"/>
<dbReference type="InterPro" id="IPR017927">
    <property type="entry name" value="FAD-bd_FR_type"/>
</dbReference>
<evidence type="ECO:0000256" key="1">
    <source>
        <dbReference type="ARBA" id="ARBA00001974"/>
    </source>
</evidence>
<evidence type="ECO:0000256" key="5">
    <source>
        <dbReference type="ARBA" id="ARBA00022827"/>
    </source>
</evidence>
<protein>
    <submittedName>
        <fullName evidence="12">Ring-1,2-phenylacetyl-CoA epoxidase subunit PaaE</fullName>
    </submittedName>
</protein>
<evidence type="ECO:0000256" key="4">
    <source>
        <dbReference type="ARBA" id="ARBA00022723"/>
    </source>
</evidence>
<feature type="domain" description="2Fe-2S ferredoxin-type" evidence="10">
    <location>
        <begin position="290"/>
        <end position="379"/>
    </location>
</feature>
<dbReference type="InterPro" id="IPR001433">
    <property type="entry name" value="OxRdtase_FAD/NAD-bd"/>
</dbReference>
<keyword evidence="7" id="KW-0408">Iron</keyword>
<dbReference type="InterPro" id="IPR001041">
    <property type="entry name" value="2Fe-2S_ferredoxin-type"/>
</dbReference>
<dbReference type="RefSeq" id="WP_184881057.1">
    <property type="nucleotide sequence ID" value="NZ_BOOV01000007.1"/>
</dbReference>
<dbReference type="InterPro" id="IPR008333">
    <property type="entry name" value="Cbr1-like_FAD-bd_dom"/>
</dbReference>
<dbReference type="GO" id="GO:0046872">
    <property type="term" value="F:metal ion binding"/>
    <property type="evidence" value="ECO:0007669"/>
    <property type="project" value="UniProtKB-KW"/>
</dbReference>
<dbReference type="GO" id="GO:0016491">
    <property type="term" value="F:oxidoreductase activity"/>
    <property type="evidence" value="ECO:0007669"/>
    <property type="project" value="UniProtKB-KW"/>
</dbReference>
<feature type="domain" description="FAD-binding FR-type" evidence="11">
    <location>
        <begin position="31"/>
        <end position="134"/>
    </location>
</feature>
<dbReference type="GO" id="GO:0010124">
    <property type="term" value="P:phenylacetate catabolic process"/>
    <property type="evidence" value="ECO:0007669"/>
    <property type="project" value="InterPro"/>
</dbReference>
<dbReference type="Gene3D" id="3.40.50.80">
    <property type="entry name" value="Nucleotide-binding domain of ferredoxin-NADP reductase (FNR) module"/>
    <property type="match status" value="1"/>
</dbReference>
<dbReference type="InterPro" id="IPR006058">
    <property type="entry name" value="2Fe2S_fd_BS"/>
</dbReference>
<keyword evidence="6" id="KW-0560">Oxidoreductase</keyword>
<dbReference type="Pfam" id="PF00970">
    <property type="entry name" value="FAD_binding_6"/>
    <property type="match status" value="1"/>
</dbReference>
<dbReference type="Pfam" id="PF00175">
    <property type="entry name" value="NAD_binding_1"/>
    <property type="match status" value="1"/>
</dbReference>
<dbReference type="SUPFAM" id="SSF52343">
    <property type="entry name" value="Ferredoxin reductase-like, C-terminal NADP-linked domain"/>
    <property type="match status" value="1"/>
</dbReference>
<dbReference type="Proteomes" id="UP000542210">
    <property type="component" value="Unassembled WGS sequence"/>
</dbReference>
<dbReference type="NCBIfam" id="TIGR02160">
    <property type="entry name" value="PA_CoA_Oxy5"/>
    <property type="match status" value="1"/>
</dbReference>
<evidence type="ECO:0000256" key="9">
    <source>
        <dbReference type="SAM" id="MobiDB-lite"/>
    </source>
</evidence>
<feature type="region of interest" description="Disordered" evidence="9">
    <location>
        <begin position="1"/>
        <end position="22"/>
    </location>
</feature>
<dbReference type="Pfam" id="PF00111">
    <property type="entry name" value="Fer2"/>
    <property type="match status" value="1"/>
</dbReference>
<dbReference type="InterPro" id="IPR017938">
    <property type="entry name" value="Riboflavin_synthase-like_b-brl"/>
</dbReference>
<comment type="cofactor">
    <cofactor evidence="1">
        <name>FAD</name>
        <dbReference type="ChEBI" id="CHEBI:57692"/>
    </cofactor>
</comment>
<dbReference type="CDD" id="cd00207">
    <property type="entry name" value="fer2"/>
    <property type="match status" value="1"/>
</dbReference>
<dbReference type="PANTHER" id="PTHR47354:SF8">
    <property type="entry name" value="1,2-PHENYLACETYL-COA EPOXIDASE, SUBUNIT E"/>
    <property type="match status" value="1"/>
</dbReference>
<evidence type="ECO:0000256" key="8">
    <source>
        <dbReference type="ARBA" id="ARBA00023014"/>
    </source>
</evidence>